<dbReference type="InterPro" id="IPR011083">
    <property type="entry name" value="Phage_tail_collar_dom"/>
</dbReference>
<dbReference type="InterPro" id="IPR037053">
    <property type="entry name" value="Phage_tail_collar_dom_sf"/>
</dbReference>
<protein>
    <submittedName>
        <fullName evidence="2">Microcystin-dependent protein</fullName>
    </submittedName>
</protein>
<proteinExistence type="predicted"/>
<reference evidence="2 3" key="1">
    <citation type="submission" date="2020-08" db="EMBL/GenBank/DDBJ databases">
        <title>Genomic Encyclopedia of Type Strains, Phase IV (KMG-V): Genome sequencing to study the core and pangenomes of soil and plant-associated prokaryotes.</title>
        <authorList>
            <person name="Whitman W."/>
        </authorList>
    </citation>
    <scope>NUCLEOTIDE SEQUENCE [LARGE SCALE GENOMIC DNA]</scope>
    <source>
        <strain evidence="2 3">X5P3</strain>
    </source>
</reference>
<organism evidence="2 3">
    <name type="scientific">Granulicella mallensis</name>
    <dbReference type="NCBI Taxonomy" id="940614"/>
    <lineage>
        <taxon>Bacteria</taxon>
        <taxon>Pseudomonadati</taxon>
        <taxon>Acidobacteriota</taxon>
        <taxon>Terriglobia</taxon>
        <taxon>Terriglobales</taxon>
        <taxon>Acidobacteriaceae</taxon>
        <taxon>Granulicella</taxon>
    </lineage>
</organism>
<gene>
    <name evidence="2" type="ORF">HDF15_004374</name>
</gene>
<dbReference type="SUPFAM" id="SSF88874">
    <property type="entry name" value="Receptor-binding domain of short tail fibre protein gp12"/>
    <property type="match status" value="1"/>
</dbReference>
<evidence type="ECO:0000259" key="1">
    <source>
        <dbReference type="Pfam" id="PF07484"/>
    </source>
</evidence>
<comment type="caution">
    <text evidence="2">The sequence shown here is derived from an EMBL/GenBank/DDBJ whole genome shotgun (WGS) entry which is preliminary data.</text>
</comment>
<evidence type="ECO:0000313" key="3">
    <source>
        <dbReference type="Proteomes" id="UP000584867"/>
    </source>
</evidence>
<sequence>MAQSYVGEIRAVGFNFAPVGWLVCDGSLLSISEYEVLFILIGTTYGGDGVQTFGLPDLRGRTPVHQGAGFVIGQLAGTENVTVTMQTMAAHRHSIAAQNGDGNTGSPSGAVFATSTVDQYGPVANGTAASGAILTQTGSSLPHDNLQPYLCVNYIISLFGVFPSQN</sequence>
<accession>A0A7W8EBW6</accession>
<evidence type="ECO:0000313" key="2">
    <source>
        <dbReference type="EMBL" id="MBB5066004.1"/>
    </source>
</evidence>
<name>A0A7W8EBW6_9BACT</name>
<feature type="domain" description="Phage tail collar" evidence="1">
    <location>
        <begin position="7"/>
        <end position="63"/>
    </location>
</feature>
<dbReference type="RefSeq" id="WP_184259185.1">
    <property type="nucleotide sequence ID" value="NZ_JACHIO010000022.1"/>
</dbReference>
<dbReference type="AlphaFoldDB" id="A0A7W8EBW6"/>
<dbReference type="EMBL" id="JACHIO010000022">
    <property type="protein sequence ID" value="MBB5066004.1"/>
    <property type="molecule type" value="Genomic_DNA"/>
</dbReference>
<dbReference type="Gene3D" id="3.90.1340.10">
    <property type="entry name" value="Phage tail collar domain"/>
    <property type="match status" value="1"/>
</dbReference>
<dbReference type="Proteomes" id="UP000584867">
    <property type="component" value="Unassembled WGS sequence"/>
</dbReference>
<dbReference type="Pfam" id="PF07484">
    <property type="entry name" value="Collar"/>
    <property type="match status" value="1"/>
</dbReference>